<dbReference type="PROSITE" id="PS00678">
    <property type="entry name" value="WD_REPEATS_1"/>
    <property type="match status" value="1"/>
</dbReference>
<dbReference type="Gene3D" id="2.130.10.10">
    <property type="entry name" value="YVTN repeat-like/Quinoprotein amine dehydrogenase"/>
    <property type="match status" value="2"/>
</dbReference>
<dbReference type="InterPro" id="IPR036322">
    <property type="entry name" value="WD40_repeat_dom_sf"/>
</dbReference>
<dbReference type="InterPro" id="IPR015943">
    <property type="entry name" value="WD40/YVTN_repeat-like_dom_sf"/>
</dbReference>
<dbReference type="Proteomes" id="UP000187209">
    <property type="component" value="Unassembled WGS sequence"/>
</dbReference>
<feature type="region of interest" description="Disordered" evidence="4">
    <location>
        <begin position="1"/>
        <end position="46"/>
    </location>
</feature>
<sequence length="475" mass="53300">MQRSNSDSISYSSDFEVEEAEGFQDDFDPLDNQRSFEENWEDPQENIEETKAYLQQNNEPQATVVIPPNNEINVTMTFEPVSNLLNNLANKIKKANKKPKIPDKPVTFHKKIKSSGYGANQKTQKKPKNLLAKQKQYPDSPPAPSLPDESNTQKDFLLHSGPVFNISYSKDGSKLASCGGDSAAYIIKLPISKYKGIRTALVGHEYQVNSISWSSSNSSMLTTSNNYSCKMWGIAGPKPGECLLTIPGQVYDSKFYYVDKFISLISGSSLNLYKYKLRDPFLKDDVKRLQSKCIYKEVYQIKHSSAQGITRMACHNSFHSHIMLLAGTNKVVSVWDVDKSKELLLIGTIHRKPIHTLRFFMGSEYADVESEALNMFCCAAPDNFISLFDIRTGDQACVFSGHINTAMELGVAISPCRRYVASGSEDRSAYVWDLRTQRVLQRLKGFRDFTNDVAWNPASPGLCVAGNEGCVKFFL</sequence>
<evidence type="ECO:0000313" key="5">
    <source>
        <dbReference type="EMBL" id="OMJ76108.1"/>
    </source>
</evidence>
<dbReference type="EMBL" id="MPUH01000650">
    <property type="protein sequence ID" value="OMJ76108.1"/>
    <property type="molecule type" value="Genomic_DNA"/>
</dbReference>
<name>A0A1R2BH71_9CILI</name>
<reference evidence="5 6" key="1">
    <citation type="submission" date="2016-11" db="EMBL/GenBank/DDBJ databases">
        <title>The macronuclear genome of Stentor coeruleus: a giant cell with tiny introns.</title>
        <authorList>
            <person name="Slabodnick M."/>
            <person name="Ruby J.G."/>
            <person name="Reiff S.B."/>
            <person name="Swart E.C."/>
            <person name="Gosai S."/>
            <person name="Prabakaran S."/>
            <person name="Witkowska E."/>
            <person name="Larue G.E."/>
            <person name="Fisher S."/>
            <person name="Freeman R.M."/>
            <person name="Gunawardena J."/>
            <person name="Chu W."/>
            <person name="Stover N.A."/>
            <person name="Gregory B.D."/>
            <person name="Nowacki M."/>
            <person name="Derisi J."/>
            <person name="Roy S.W."/>
            <person name="Marshall W.F."/>
            <person name="Sood P."/>
        </authorList>
    </citation>
    <scope>NUCLEOTIDE SEQUENCE [LARGE SCALE GENOMIC DNA]</scope>
    <source>
        <strain evidence="5">WM001</strain>
    </source>
</reference>
<dbReference type="SUPFAM" id="SSF50978">
    <property type="entry name" value="WD40 repeat-like"/>
    <property type="match status" value="1"/>
</dbReference>
<evidence type="ECO:0000256" key="2">
    <source>
        <dbReference type="ARBA" id="ARBA00022737"/>
    </source>
</evidence>
<keyword evidence="6" id="KW-1185">Reference proteome</keyword>
<dbReference type="InterPro" id="IPR001680">
    <property type="entry name" value="WD40_rpt"/>
</dbReference>
<proteinExistence type="predicted"/>
<gene>
    <name evidence="5" type="ORF">SteCoe_24584</name>
</gene>
<keyword evidence="2" id="KW-0677">Repeat</keyword>
<dbReference type="Pfam" id="PF00400">
    <property type="entry name" value="WD40"/>
    <property type="match status" value="3"/>
</dbReference>
<dbReference type="PANTHER" id="PTHR44525">
    <property type="entry name" value="WD REPEAT-CONTAINING PROTEIN 27"/>
    <property type="match status" value="1"/>
</dbReference>
<feature type="compositionally biased region" description="Acidic residues" evidence="4">
    <location>
        <begin position="15"/>
        <end position="29"/>
    </location>
</feature>
<dbReference type="PANTHER" id="PTHR44525:SF1">
    <property type="entry name" value="WD REPEAT-CONTAINING PROTEIN 27"/>
    <property type="match status" value="1"/>
</dbReference>
<dbReference type="InterPro" id="IPR042411">
    <property type="entry name" value="WDR27"/>
</dbReference>
<dbReference type="PROSITE" id="PS50082">
    <property type="entry name" value="WD_REPEATS_2"/>
    <property type="match status" value="2"/>
</dbReference>
<feature type="compositionally biased region" description="Low complexity" evidence="4">
    <location>
        <begin position="1"/>
        <end position="13"/>
    </location>
</feature>
<evidence type="ECO:0000256" key="1">
    <source>
        <dbReference type="ARBA" id="ARBA00022574"/>
    </source>
</evidence>
<evidence type="ECO:0000313" key="6">
    <source>
        <dbReference type="Proteomes" id="UP000187209"/>
    </source>
</evidence>
<keyword evidence="1 3" id="KW-0853">WD repeat</keyword>
<protein>
    <submittedName>
        <fullName evidence="5">Uncharacterized protein</fullName>
    </submittedName>
</protein>
<accession>A0A1R2BH71</accession>
<dbReference type="InterPro" id="IPR019775">
    <property type="entry name" value="WD40_repeat_CS"/>
</dbReference>
<dbReference type="PROSITE" id="PS50294">
    <property type="entry name" value="WD_REPEATS_REGION"/>
    <property type="match status" value="1"/>
</dbReference>
<feature type="repeat" description="WD" evidence="3">
    <location>
        <begin position="411"/>
        <end position="442"/>
    </location>
</feature>
<evidence type="ECO:0000256" key="4">
    <source>
        <dbReference type="SAM" id="MobiDB-lite"/>
    </source>
</evidence>
<feature type="repeat" description="WD" evidence="3">
    <location>
        <begin position="201"/>
        <end position="232"/>
    </location>
</feature>
<organism evidence="5 6">
    <name type="scientific">Stentor coeruleus</name>
    <dbReference type="NCBI Taxonomy" id="5963"/>
    <lineage>
        <taxon>Eukaryota</taxon>
        <taxon>Sar</taxon>
        <taxon>Alveolata</taxon>
        <taxon>Ciliophora</taxon>
        <taxon>Postciliodesmatophora</taxon>
        <taxon>Heterotrichea</taxon>
        <taxon>Heterotrichida</taxon>
        <taxon>Stentoridae</taxon>
        <taxon>Stentor</taxon>
    </lineage>
</organism>
<feature type="region of interest" description="Disordered" evidence="4">
    <location>
        <begin position="95"/>
        <end position="152"/>
    </location>
</feature>
<dbReference type="AlphaFoldDB" id="A0A1R2BH71"/>
<dbReference type="OrthoDB" id="20669at2759"/>
<dbReference type="SMART" id="SM00320">
    <property type="entry name" value="WD40"/>
    <property type="match status" value="6"/>
</dbReference>
<comment type="caution">
    <text evidence="5">The sequence shown here is derived from an EMBL/GenBank/DDBJ whole genome shotgun (WGS) entry which is preliminary data.</text>
</comment>
<evidence type="ECO:0000256" key="3">
    <source>
        <dbReference type="PROSITE-ProRule" id="PRU00221"/>
    </source>
</evidence>